<reference evidence="2" key="1">
    <citation type="journal article" date="2019" name="bioRxiv">
        <title>The Genome of the Zebra Mussel, Dreissena polymorpha: A Resource for Invasive Species Research.</title>
        <authorList>
            <person name="McCartney M.A."/>
            <person name="Auch B."/>
            <person name="Kono T."/>
            <person name="Mallez S."/>
            <person name="Zhang Y."/>
            <person name="Obille A."/>
            <person name="Becker A."/>
            <person name="Abrahante J.E."/>
            <person name="Garbe J."/>
            <person name="Badalamenti J.P."/>
            <person name="Herman A."/>
            <person name="Mangelson H."/>
            <person name="Liachko I."/>
            <person name="Sullivan S."/>
            <person name="Sone E.D."/>
            <person name="Koren S."/>
            <person name="Silverstein K.A.T."/>
            <person name="Beckman K.B."/>
            <person name="Gohl D.M."/>
        </authorList>
    </citation>
    <scope>NUCLEOTIDE SEQUENCE</scope>
    <source>
        <strain evidence="2">Duluth1</strain>
        <tissue evidence="2">Whole animal</tissue>
    </source>
</reference>
<dbReference type="PANTHER" id="PTHR33960">
    <property type="entry name" value="SIMILAR TO KIAA0825 PROTEIN"/>
    <property type="match status" value="1"/>
</dbReference>
<evidence type="ECO:0000313" key="3">
    <source>
        <dbReference type="Proteomes" id="UP000828390"/>
    </source>
</evidence>
<dbReference type="EMBL" id="JAIWYP010000004">
    <property type="protein sequence ID" value="KAH3834366.1"/>
    <property type="molecule type" value="Genomic_DNA"/>
</dbReference>
<dbReference type="Pfam" id="PF14906">
    <property type="entry name" value="DUF4495"/>
    <property type="match status" value="1"/>
</dbReference>
<protein>
    <submittedName>
        <fullName evidence="2">Uncharacterized protein</fullName>
    </submittedName>
</protein>
<evidence type="ECO:0000313" key="2">
    <source>
        <dbReference type="EMBL" id="KAH3834366.1"/>
    </source>
</evidence>
<feature type="compositionally biased region" description="Basic and acidic residues" evidence="1">
    <location>
        <begin position="316"/>
        <end position="333"/>
    </location>
</feature>
<keyword evidence="3" id="KW-1185">Reference proteome</keyword>
<dbReference type="OrthoDB" id="10007406at2759"/>
<organism evidence="2 3">
    <name type="scientific">Dreissena polymorpha</name>
    <name type="common">Zebra mussel</name>
    <name type="synonym">Mytilus polymorpha</name>
    <dbReference type="NCBI Taxonomy" id="45954"/>
    <lineage>
        <taxon>Eukaryota</taxon>
        <taxon>Metazoa</taxon>
        <taxon>Spiralia</taxon>
        <taxon>Lophotrochozoa</taxon>
        <taxon>Mollusca</taxon>
        <taxon>Bivalvia</taxon>
        <taxon>Autobranchia</taxon>
        <taxon>Heteroconchia</taxon>
        <taxon>Euheterodonta</taxon>
        <taxon>Imparidentia</taxon>
        <taxon>Neoheterodontei</taxon>
        <taxon>Myida</taxon>
        <taxon>Dreissenoidea</taxon>
        <taxon>Dreissenidae</taxon>
        <taxon>Dreissena</taxon>
    </lineage>
</organism>
<accession>A0A9D4K7C3</accession>
<evidence type="ECO:0000256" key="1">
    <source>
        <dbReference type="SAM" id="MobiDB-lite"/>
    </source>
</evidence>
<gene>
    <name evidence="2" type="ORF">DPMN_107688</name>
</gene>
<proteinExistence type="predicted"/>
<sequence length="1331" mass="150430">MASSLQFRECAPPMENLLANGVPSIAAMETYIADLDIDLEENAKELDACLQEMLQLTNTIVGKEYVTPRDALLSMLSLRTLENDSCYDPETDAITDILNHAWKMLDAVPGSEEAVFQDLLSLSSQQGLSLPLRAAVVDPIASTMSLNTVSDSSEIHIAQQWDQIAFRLRRFFIDRLSLLPVGPMEPAVNIYERRRLKYVQALITLQPIEEVWEKYHAVRVQQLEKCLSRLIPESEAVPADILQVSSNCSEIAQIIARMMSEDFVTLTSGVVKKASKIFQAFQKSYLEKYSDEMSALVDEVVDELQDSSGKGPVKGLTKEGSLRKSKSKQDMNGKLKSAQSVESVDNMVDRLSTGNVQKLIPVKYIKVILNIVTTLQQIEDHLDGLQRATVWDFGGISTKKSHRKGSLKGVLKPSSSPELMRRPASATLSIDSDTWTPDSLLASCVSTSSVTFEQPPGPRVQVVEKMKAEEKIHWHWRIIFKKVAPDLAASITHQIQSTCQAGMEAEQNMWSTQQTLEVVDVPESLIGGRLDYPRCISKCTWEIMSVVESYLILGRAGVEGYLHPVRTAFVEATNVGLKNMHADILKMSSDVPLQSPMKNLYVLLSSAAFIRNHLLHFDTILAPEESKKPFSVLYKQFVELVETLTEQVIQRHGNYIASSVLHDTDSHNWTENKEFYEGERCSFTVQMWNYYLQGVHHDMWTICPPKLAQSSLAVILHDSLQLLTQRYTHCKPSFRRVGQFRCDIMTILLCASEMLYWCSGSISRVIDPGHTQGPHYSIHNLCTALLSAMAVIAAPLDVLYKVNKKGYRYRQKRKSISQADRGFNSYWLSWVQPSMMDKHVKCYNDMRTTVAVYLNTKLLLRQPELNFPLTIQAYFMKDYTLSILFITQTISENGSQTETQVSGNQSDLTNSPEKVFMMSLFRVLTTASGFTDGLCKVVVPLLERSHGWVCLDARHVPGRDVPIPLWMECVMECMKPFVHRVLKPLLDFVLTQADSKQITPISTVTEELPCGCRSHATTTPRSARKAEGSKDTVEVVLKMTLTQITEDMFVLPSSVLVLFRILEQQCASKGLKTPHHCVGIKLIALSLREYLLNASQMSQDLQCSLNQPIRDEFKLLADCVYHVLVSGKVKGSSTPRSAGRFCKDNKDWINEKIQILVTYLSSEIFDESSNLLLQDASTEFQDQLYMSLTSDLLATTHGLEDLKRLYWLLSNNEEWLHKQLDIKHGLMLAQPFTERLKFTLDMTPRPITSDFNPITAHQRIGPYKFDHAAIECLPVDWERLLQSDLGLSELGFRTLLYNRHEMQDGAYLEDTEKKPVAALRAVFENDPRELR</sequence>
<reference evidence="2" key="2">
    <citation type="submission" date="2020-11" db="EMBL/GenBank/DDBJ databases">
        <authorList>
            <person name="McCartney M.A."/>
            <person name="Auch B."/>
            <person name="Kono T."/>
            <person name="Mallez S."/>
            <person name="Becker A."/>
            <person name="Gohl D.M."/>
            <person name="Silverstein K.A.T."/>
            <person name="Koren S."/>
            <person name="Bechman K.B."/>
            <person name="Herman A."/>
            <person name="Abrahante J.E."/>
            <person name="Garbe J."/>
        </authorList>
    </citation>
    <scope>NUCLEOTIDE SEQUENCE</scope>
    <source>
        <strain evidence="2">Duluth1</strain>
        <tissue evidence="2">Whole animal</tissue>
    </source>
</reference>
<feature type="region of interest" description="Disordered" evidence="1">
    <location>
        <begin position="305"/>
        <end position="338"/>
    </location>
</feature>
<comment type="caution">
    <text evidence="2">The sequence shown here is derived from an EMBL/GenBank/DDBJ whole genome shotgun (WGS) entry which is preliminary data.</text>
</comment>
<name>A0A9D4K7C3_DREPO</name>
<dbReference type="Proteomes" id="UP000828390">
    <property type="component" value="Unassembled WGS sequence"/>
</dbReference>
<dbReference type="InterPro" id="IPR027993">
    <property type="entry name" value="DUF4495"/>
</dbReference>
<dbReference type="PANTHER" id="PTHR33960:SF1">
    <property type="entry name" value="SIMILAR TO KIAA0825 PROTEIN"/>
    <property type="match status" value="1"/>
</dbReference>